<feature type="region of interest" description="Disordered" evidence="1">
    <location>
        <begin position="1"/>
        <end position="31"/>
    </location>
</feature>
<evidence type="ECO:0000256" key="1">
    <source>
        <dbReference type="SAM" id="MobiDB-lite"/>
    </source>
</evidence>
<organism evidence="2 3">
    <name type="scientific">Amycolatopsis heterodermiae</name>
    <dbReference type="NCBI Taxonomy" id="3110235"/>
    <lineage>
        <taxon>Bacteria</taxon>
        <taxon>Bacillati</taxon>
        <taxon>Actinomycetota</taxon>
        <taxon>Actinomycetes</taxon>
        <taxon>Pseudonocardiales</taxon>
        <taxon>Pseudonocardiaceae</taxon>
        <taxon>Amycolatopsis</taxon>
    </lineage>
</organism>
<protein>
    <submittedName>
        <fullName evidence="2">Uncharacterized protein</fullName>
    </submittedName>
</protein>
<sequence>MMSAIRRADQNCGSGGDHGVIGSCTSTSNEGNAETYASVYAAAAE</sequence>
<dbReference type="RefSeq" id="WP_323332048.1">
    <property type="nucleotide sequence ID" value="NZ_JAYFSI010000009.1"/>
</dbReference>
<evidence type="ECO:0000313" key="2">
    <source>
        <dbReference type="EMBL" id="MEA5364302.1"/>
    </source>
</evidence>
<reference evidence="2 3" key="1">
    <citation type="submission" date="2023-12" db="EMBL/GenBank/DDBJ databases">
        <title>Amycolatopsis sp. V23-08.</title>
        <authorList>
            <person name="Somphong A."/>
        </authorList>
    </citation>
    <scope>NUCLEOTIDE SEQUENCE [LARGE SCALE GENOMIC DNA]</scope>
    <source>
        <strain evidence="2 3">V23-08</strain>
    </source>
</reference>
<comment type="caution">
    <text evidence="2">The sequence shown here is derived from an EMBL/GenBank/DDBJ whole genome shotgun (WGS) entry which is preliminary data.</text>
</comment>
<gene>
    <name evidence="2" type="ORF">VA596_32565</name>
</gene>
<proteinExistence type="predicted"/>
<dbReference type="Proteomes" id="UP001304298">
    <property type="component" value="Unassembled WGS sequence"/>
</dbReference>
<keyword evidence="3" id="KW-1185">Reference proteome</keyword>
<accession>A0ABU5RDG0</accession>
<evidence type="ECO:0000313" key="3">
    <source>
        <dbReference type="Proteomes" id="UP001304298"/>
    </source>
</evidence>
<dbReference type="EMBL" id="JAYFSI010000009">
    <property type="protein sequence ID" value="MEA5364302.1"/>
    <property type="molecule type" value="Genomic_DNA"/>
</dbReference>
<name>A0ABU5RDG0_9PSEU</name>